<organism evidence="2 3">
    <name type="scientific">Solimonas marina</name>
    <dbReference type="NCBI Taxonomy" id="2714601"/>
    <lineage>
        <taxon>Bacteria</taxon>
        <taxon>Pseudomonadati</taxon>
        <taxon>Pseudomonadota</taxon>
        <taxon>Gammaproteobacteria</taxon>
        <taxon>Nevskiales</taxon>
        <taxon>Nevskiaceae</taxon>
        <taxon>Solimonas</taxon>
    </lineage>
</organism>
<protein>
    <submittedName>
        <fullName evidence="2">DUF885 domain-containing protein</fullName>
    </submittedName>
</protein>
<dbReference type="AlphaFoldDB" id="A0A970B6G9"/>
<reference evidence="2" key="1">
    <citation type="submission" date="2020-03" db="EMBL/GenBank/DDBJ databases">
        <title>Solimonas marina sp. nov., isolated from deep seawater of the Pacific Ocean.</title>
        <authorList>
            <person name="Liu X."/>
            <person name="Lai Q."/>
            <person name="Sun F."/>
            <person name="Gai Y."/>
            <person name="Li G."/>
            <person name="Shao Z."/>
        </authorList>
    </citation>
    <scope>NUCLEOTIDE SEQUENCE</scope>
    <source>
        <strain evidence="2">C16B3</strain>
    </source>
</reference>
<feature type="chain" id="PRO_5038022083" evidence="1">
    <location>
        <begin position="28"/>
        <end position="603"/>
    </location>
</feature>
<evidence type="ECO:0000313" key="3">
    <source>
        <dbReference type="Proteomes" id="UP000653472"/>
    </source>
</evidence>
<comment type="caution">
    <text evidence="2">The sequence shown here is derived from an EMBL/GenBank/DDBJ whole genome shotgun (WGS) entry which is preliminary data.</text>
</comment>
<evidence type="ECO:0000313" key="2">
    <source>
        <dbReference type="EMBL" id="NKF22610.1"/>
    </source>
</evidence>
<keyword evidence="3" id="KW-1185">Reference proteome</keyword>
<feature type="signal peptide" evidence="1">
    <location>
        <begin position="1"/>
        <end position="27"/>
    </location>
</feature>
<accession>A0A970B6G9</accession>
<evidence type="ECO:0000256" key="1">
    <source>
        <dbReference type="SAM" id="SignalP"/>
    </source>
</evidence>
<keyword evidence="1" id="KW-0732">Signal</keyword>
<name>A0A970B6G9_9GAMM</name>
<dbReference type="EMBL" id="JAAVXB010000004">
    <property type="protein sequence ID" value="NKF22610.1"/>
    <property type="molecule type" value="Genomic_DNA"/>
</dbReference>
<dbReference type="Pfam" id="PF05960">
    <property type="entry name" value="DUF885"/>
    <property type="match status" value="1"/>
</dbReference>
<sequence length="603" mass="66446">MQRRHFLQAVSASAAFGLLSPFSRAFAADADAHLEAMLQRHTERFLQRSPETATNYNYDTGAHAALRSQLDDRSLAAIARDRGAVAQAIAELSTIDRRALSPSAALDYDVARFVYEDMRETLDWYGYVDIDLRPSPYVVSQMNGTYYWLPDFIGSRHPLESKADVDAYLARLSALGTALDQETERIRHDAALGVIPPDFIIAKTLAQLTDLRDSAPATTPLIGPALKRAAANQLGGFEAPADKIFRERVAPALSRQIDAFKGLQPKAVSDAGVWRLPNGDAYYETAVRSNTTADIKPAALHESGQAQVQELLAEIDRSLRAQGMTQGSVGARISALNHDPRFQVPDNDQGREQLLAQARHLLDDIRARLPRAFGKVVVDPLIVRRTPVAIEGSAPGAYYDPGAGDQPGIFSLNLKRPSDLAVWRLPTLAYHEGIPGHHFQGSVLKHAGALPLFRKVVRFSAYSEGWGLYAEQVADELGVYENDPFGRIGYLQSELFRAARIVVDTGIHYKRWTRQQAIDWMVTTIGDPVVATTREVERYCVYPGQACSFKVGANSIVAAREAARAKMGKRFDVRQFHDLVLNSGPMPMNVLTQLAAQWSAQST</sequence>
<dbReference type="PANTHER" id="PTHR33361:SF2">
    <property type="entry name" value="DUF885 DOMAIN-CONTAINING PROTEIN"/>
    <property type="match status" value="1"/>
</dbReference>
<dbReference type="PANTHER" id="PTHR33361">
    <property type="entry name" value="GLR0591 PROTEIN"/>
    <property type="match status" value="1"/>
</dbReference>
<gene>
    <name evidence="2" type="ORF">G7Y82_09785</name>
</gene>
<dbReference type="RefSeq" id="WP_168147852.1">
    <property type="nucleotide sequence ID" value="NZ_JAAVXB010000004.1"/>
</dbReference>
<proteinExistence type="predicted"/>
<dbReference type="InterPro" id="IPR010281">
    <property type="entry name" value="DUF885"/>
</dbReference>
<dbReference type="Proteomes" id="UP000653472">
    <property type="component" value="Unassembled WGS sequence"/>
</dbReference>